<dbReference type="EMBL" id="CM029051">
    <property type="protein sequence ID" value="KAG2562970.1"/>
    <property type="molecule type" value="Genomic_DNA"/>
</dbReference>
<protein>
    <submittedName>
        <fullName evidence="2">Uncharacterized protein</fullName>
    </submittedName>
</protein>
<feature type="region of interest" description="Disordered" evidence="1">
    <location>
        <begin position="19"/>
        <end position="106"/>
    </location>
</feature>
<dbReference type="AlphaFoldDB" id="A0A8T0PMZ2"/>
<comment type="caution">
    <text evidence="2">The sequence shown here is derived from an EMBL/GenBank/DDBJ whole genome shotgun (WGS) entry which is preliminary data.</text>
</comment>
<feature type="compositionally biased region" description="Basic and acidic residues" evidence="1">
    <location>
        <begin position="92"/>
        <end position="106"/>
    </location>
</feature>
<sequence>MVGMISMNTHLAMDLKASVMDDSLSSSSESSTKGRGRKGRMKIEGDSGSPEVVTGQGSSGDVMSPSTLGHSTDPTPLDTTASRPNVPANSSRRVEGVEGTKEACREEGKDMCRRLEFAEGEGANYSCSE</sequence>
<accession>A0A8T0PMZ2</accession>
<keyword evidence="3" id="KW-1185">Reference proteome</keyword>
<dbReference type="Proteomes" id="UP000823388">
    <property type="component" value="Chromosome 8K"/>
</dbReference>
<evidence type="ECO:0000313" key="2">
    <source>
        <dbReference type="EMBL" id="KAG2562970.1"/>
    </source>
</evidence>
<reference evidence="2" key="1">
    <citation type="submission" date="2020-05" db="EMBL/GenBank/DDBJ databases">
        <title>WGS assembly of Panicum virgatum.</title>
        <authorList>
            <person name="Lovell J.T."/>
            <person name="Jenkins J."/>
            <person name="Shu S."/>
            <person name="Juenger T.E."/>
            <person name="Schmutz J."/>
        </authorList>
    </citation>
    <scope>NUCLEOTIDE SEQUENCE</scope>
    <source>
        <strain evidence="2">AP13</strain>
    </source>
</reference>
<gene>
    <name evidence="2" type="ORF">PVAP13_8KG102000</name>
</gene>
<proteinExistence type="predicted"/>
<evidence type="ECO:0000256" key="1">
    <source>
        <dbReference type="SAM" id="MobiDB-lite"/>
    </source>
</evidence>
<feature type="compositionally biased region" description="Polar residues" evidence="1">
    <location>
        <begin position="55"/>
        <end position="91"/>
    </location>
</feature>
<evidence type="ECO:0000313" key="3">
    <source>
        <dbReference type="Proteomes" id="UP000823388"/>
    </source>
</evidence>
<name>A0A8T0PMZ2_PANVG</name>
<organism evidence="2 3">
    <name type="scientific">Panicum virgatum</name>
    <name type="common">Blackwell switchgrass</name>
    <dbReference type="NCBI Taxonomy" id="38727"/>
    <lineage>
        <taxon>Eukaryota</taxon>
        <taxon>Viridiplantae</taxon>
        <taxon>Streptophyta</taxon>
        <taxon>Embryophyta</taxon>
        <taxon>Tracheophyta</taxon>
        <taxon>Spermatophyta</taxon>
        <taxon>Magnoliopsida</taxon>
        <taxon>Liliopsida</taxon>
        <taxon>Poales</taxon>
        <taxon>Poaceae</taxon>
        <taxon>PACMAD clade</taxon>
        <taxon>Panicoideae</taxon>
        <taxon>Panicodae</taxon>
        <taxon>Paniceae</taxon>
        <taxon>Panicinae</taxon>
        <taxon>Panicum</taxon>
        <taxon>Panicum sect. Hiantes</taxon>
    </lineage>
</organism>